<name>A0A6N6NJS0_9ACTN</name>
<dbReference type="Gene3D" id="3.40.50.300">
    <property type="entry name" value="P-loop containing nucleotide triphosphate hydrolases"/>
    <property type="match status" value="1"/>
</dbReference>
<comment type="caution">
    <text evidence="1">The sequence shown here is derived from an EMBL/GenBank/DDBJ whole genome shotgun (WGS) entry which is preliminary data.</text>
</comment>
<reference evidence="1 2" key="1">
    <citation type="submission" date="2019-09" db="EMBL/GenBank/DDBJ databases">
        <title>Whole genome shotgun sequencing (WGS) of Ellagibacter isourolithinifaciens DSM 104140(T) and Adlercreutzia muris DSM 29508(T).</title>
        <authorList>
            <person name="Stoll D.A."/>
            <person name="Danylec N."/>
            <person name="Huch M."/>
        </authorList>
    </citation>
    <scope>NUCLEOTIDE SEQUENCE [LARGE SCALE GENOMIC DNA]</scope>
    <source>
        <strain evidence="1 2">DSM 104140</strain>
    </source>
</reference>
<accession>A0A6N6NJS0</accession>
<dbReference type="AlphaFoldDB" id="A0A6N6NJS0"/>
<dbReference type="OrthoDB" id="3190883at2"/>
<proteinExistence type="predicted"/>
<dbReference type="InterPro" id="IPR027417">
    <property type="entry name" value="P-loop_NTPase"/>
</dbReference>
<protein>
    <submittedName>
        <fullName evidence="1">Uncharacterized protein</fullName>
    </submittedName>
</protein>
<dbReference type="Proteomes" id="UP000468668">
    <property type="component" value="Unassembled WGS sequence"/>
</dbReference>
<gene>
    <name evidence="1" type="ORF">F8C90_08840</name>
</gene>
<dbReference type="EMBL" id="WAJR01000026">
    <property type="protein sequence ID" value="KAB1637978.1"/>
    <property type="molecule type" value="Genomic_DNA"/>
</dbReference>
<evidence type="ECO:0000313" key="1">
    <source>
        <dbReference type="EMBL" id="KAB1637978.1"/>
    </source>
</evidence>
<dbReference type="GO" id="GO:0017111">
    <property type="term" value="F:ribonucleoside triphosphate phosphatase activity"/>
    <property type="evidence" value="ECO:0007669"/>
    <property type="project" value="InterPro"/>
</dbReference>
<dbReference type="RefSeq" id="WP_158050161.1">
    <property type="nucleotide sequence ID" value="NZ_WAJR01000026.1"/>
</dbReference>
<keyword evidence="2" id="KW-1185">Reference proteome</keyword>
<organism evidence="1 2">
    <name type="scientific">Ellagibacter isourolithinifaciens</name>
    <dbReference type="NCBI Taxonomy" id="2137581"/>
    <lineage>
        <taxon>Bacteria</taxon>
        <taxon>Bacillati</taxon>
        <taxon>Actinomycetota</taxon>
        <taxon>Coriobacteriia</taxon>
        <taxon>Eggerthellales</taxon>
        <taxon>Eggerthellaceae</taxon>
        <taxon>Ellagibacter</taxon>
    </lineage>
</organism>
<dbReference type="GeneID" id="98658515"/>
<evidence type="ECO:0000313" key="2">
    <source>
        <dbReference type="Proteomes" id="UP000468668"/>
    </source>
</evidence>
<dbReference type="InterPro" id="IPR004948">
    <property type="entry name" value="Nuc-triphosphatase_THEP1"/>
</dbReference>
<sequence length="203" mass="22196">MLFILTGDIQIGKTRWLKSTCRKLAADGIPCAGVVAPGVWVPSEHGDANGFEKLGIDNLLLPQGERIPFARRRDLAQAEGMFDPNSQSAQIQLGWEISDDAIVQVNAHFDLIAARTHHNGRQSLLVVDELGRLELIRNQGLTSALALLDEGPNPAFPHALIVVRDVLVDPARERFAPSWGDPALVSPTQDAEEAIRRAFKATR</sequence>
<dbReference type="Pfam" id="PF03266">
    <property type="entry name" value="NTPase_1"/>
    <property type="match status" value="1"/>
</dbReference>